<dbReference type="AlphaFoldDB" id="A0A926KVD4"/>
<name>A0A926KVD4_9BACL</name>
<accession>A0A926KVD4</accession>
<dbReference type="InterPro" id="IPR018652">
    <property type="entry name" value="DUF2082_NA-bd_Znr"/>
</dbReference>
<sequence length="132" mass="14880">MVECPWCNKQVQLQSDICPECKHEVLPVHLNNLGFNESDQDPSRSDEHNTELNIEHLIINRFKCSKCKHDECSIKEVAMTGTGLSKLFDIEHNHFLFVSCDNCGFVEIYNPDVLQGKKSGSLGTILDILFGG</sequence>
<reference evidence="1" key="1">
    <citation type="submission" date="2020-09" db="EMBL/GenBank/DDBJ databases">
        <title>Draft Genome Sequence of Paenibacillus sp. WST5.</title>
        <authorList>
            <person name="Bao Z."/>
        </authorList>
    </citation>
    <scope>NUCLEOTIDE SEQUENCE</scope>
    <source>
        <strain evidence="1">WST5</strain>
    </source>
</reference>
<comment type="caution">
    <text evidence="1">The sequence shown here is derived from an EMBL/GenBank/DDBJ whole genome shotgun (WGS) entry which is preliminary data.</text>
</comment>
<dbReference type="Proteomes" id="UP000650466">
    <property type="component" value="Unassembled WGS sequence"/>
</dbReference>
<protein>
    <submittedName>
        <fullName evidence="1">Zinc ribbon domain-containing protein</fullName>
    </submittedName>
</protein>
<dbReference type="Pfam" id="PF09855">
    <property type="entry name" value="Zn_ribbon_13"/>
    <property type="match status" value="1"/>
</dbReference>
<organism evidence="1 2">
    <name type="scientific">Paenibacillus sedimenti</name>
    <dbReference type="NCBI Taxonomy" id="2770274"/>
    <lineage>
        <taxon>Bacteria</taxon>
        <taxon>Bacillati</taxon>
        <taxon>Bacillota</taxon>
        <taxon>Bacilli</taxon>
        <taxon>Bacillales</taxon>
        <taxon>Paenibacillaceae</taxon>
        <taxon>Paenibacillus</taxon>
    </lineage>
</organism>
<evidence type="ECO:0000313" key="2">
    <source>
        <dbReference type="Proteomes" id="UP000650466"/>
    </source>
</evidence>
<dbReference type="EMBL" id="JACVVD010000032">
    <property type="protein sequence ID" value="MBD0384874.1"/>
    <property type="molecule type" value="Genomic_DNA"/>
</dbReference>
<evidence type="ECO:0000313" key="1">
    <source>
        <dbReference type="EMBL" id="MBD0384874.1"/>
    </source>
</evidence>
<gene>
    <name evidence="1" type="ORF">ICC18_33230</name>
</gene>
<proteinExistence type="predicted"/>
<keyword evidence="2" id="KW-1185">Reference proteome</keyword>